<dbReference type="Proteomes" id="UP001432322">
    <property type="component" value="Unassembled WGS sequence"/>
</dbReference>
<protein>
    <recommendedName>
        <fullName evidence="3">C-type lectin</fullName>
    </recommendedName>
</protein>
<proteinExistence type="predicted"/>
<dbReference type="EMBL" id="BTSY01000005">
    <property type="protein sequence ID" value="GMT26413.1"/>
    <property type="molecule type" value="Genomic_DNA"/>
</dbReference>
<dbReference type="InterPro" id="IPR016186">
    <property type="entry name" value="C-type_lectin-like/link_sf"/>
</dbReference>
<dbReference type="AlphaFoldDB" id="A0AAV5W7H9"/>
<reference evidence="1" key="1">
    <citation type="submission" date="2023-10" db="EMBL/GenBank/DDBJ databases">
        <title>Genome assembly of Pristionchus species.</title>
        <authorList>
            <person name="Yoshida K."/>
            <person name="Sommer R.J."/>
        </authorList>
    </citation>
    <scope>NUCLEOTIDE SEQUENCE</scope>
    <source>
        <strain evidence="1">RS5133</strain>
    </source>
</reference>
<keyword evidence="2" id="KW-1185">Reference proteome</keyword>
<dbReference type="SUPFAM" id="SSF56436">
    <property type="entry name" value="C-type lectin-like"/>
    <property type="match status" value="1"/>
</dbReference>
<organism evidence="1 2">
    <name type="scientific">Pristionchus fissidentatus</name>
    <dbReference type="NCBI Taxonomy" id="1538716"/>
    <lineage>
        <taxon>Eukaryota</taxon>
        <taxon>Metazoa</taxon>
        <taxon>Ecdysozoa</taxon>
        <taxon>Nematoda</taxon>
        <taxon>Chromadorea</taxon>
        <taxon>Rhabditida</taxon>
        <taxon>Rhabditina</taxon>
        <taxon>Diplogasteromorpha</taxon>
        <taxon>Diplogasteroidea</taxon>
        <taxon>Neodiplogasteridae</taxon>
        <taxon>Pristionchus</taxon>
    </lineage>
</organism>
<sequence length="94" mass="10414">QCGEYDSIANPTDQNKPCFKIHSDEMNWKDAEKKCSDDFGSLATINSDEALTNQKKGRMFGNGSMTIQLSLIESTKILPVQVSPFLALEVALRC</sequence>
<comment type="caution">
    <text evidence="1">The sequence shown here is derived from an EMBL/GenBank/DDBJ whole genome shotgun (WGS) entry which is preliminary data.</text>
</comment>
<accession>A0AAV5W7H9</accession>
<evidence type="ECO:0008006" key="3">
    <source>
        <dbReference type="Google" id="ProtNLM"/>
    </source>
</evidence>
<dbReference type="InterPro" id="IPR016187">
    <property type="entry name" value="CTDL_fold"/>
</dbReference>
<dbReference type="CDD" id="cd00037">
    <property type="entry name" value="CLECT"/>
    <property type="match status" value="1"/>
</dbReference>
<name>A0AAV5W7H9_9BILA</name>
<feature type="non-terminal residue" evidence="1">
    <location>
        <position position="1"/>
    </location>
</feature>
<evidence type="ECO:0000313" key="1">
    <source>
        <dbReference type="EMBL" id="GMT26413.1"/>
    </source>
</evidence>
<evidence type="ECO:0000313" key="2">
    <source>
        <dbReference type="Proteomes" id="UP001432322"/>
    </source>
</evidence>
<gene>
    <name evidence="1" type="ORF">PFISCL1PPCAC_17710</name>
</gene>
<dbReference type="Gene3D" id="3.10.100.10">
    <property type="entry name" value="Mannose-Binding Protein A, subunit A"/>
    <property type="match status" value="1"/>
</dbReference>